<keyword evidence="20" id="KW-0511">Multifunctional enzyme</keyword>
<evidence type="ECO:0000256" key="4">
    <source>
        <dbReference type="ARBA" id="ARBA00008545"/>
    </source>
</evidence>
<keyword evidence="19" id="KW-0238">DNA-binding</keyword>
<comment type="similarity">
    <text evidence="4">Belongs to the nanoviruses/circoviruses replication-associated protein family.</text>
</comment>
<evidence type="ECO:0000256" key="11">
    <source>
        <dbReference type="ARBA" id="ARBA00022722"/>
    </source>
</evidence>
<evidence type="ECO:0000256" key="22">
    <source>
        <dbReference type="ARBA" id="ARBA00032243"/>
    </source>
</evidence>
<accession>A0A2U3T960</accession>
<dbReference type="SMR" id="A0A2U3T960"/>
<dbReference type="Pfam" id="PF00910">
    <property type="entry name" value="RNA_helicase"/>
    <property type="match status" value="1"/>
</dbReference>
<keyword evidence="14" id="KW-0255">Endonuclease</keyword>
<evidence type="ECO:0000259" key="24">
    <source>
        <dbReference type="PROSITE" id="PS52020"/>
    </source>
</evidence>
<evidence type="ECO:0000256" key="7">
    <source>
        <dbReference type="ARBA" id="ARBA00022562"/>
    </source>
</evidence>
<evidence type="ECO:0000256" key="10">
    <source>
        <dbReference type="ARBA" id="ARBA00022705"/>
    </source>
</evidence>
<keyword evidence="16" id="KW-0347">Helicase</keyword>
<evidence type="ECO:0000256" key="21">
    <source>
        <dbReference type="ARBA" id="ARBA00030754"/>
    </source>
</evidence>
<keyword evidence="17" id="KW-0067">ATP-binding</keyword>
<keyword evidence="13" id="KW-0547">Nucleotide-binding</keyword>
<dbReference type="Gene3D" id="3.40.50.300">
    <property type="entry name" value="P-loop containing nucleotide triphosphate hydrolases"/>
    <property type="match status" value="1"/>
</dbReference>
<comment type="catalytic activity">
    <reaction evidence="23">
        <text>ATP + H2O = ADP + phosphate + H(+)</text>
        <dbReference type="Rhea" id="RHEA:13065"/>
        <dbReference type="ChEBI" id="CHEBI:15377"/>
        <dbReference type="ChEBI" id="CHEBI:15378"/>
        <dbReference type="ChEBI" id="CHEBI:30616"/>
        <dbReference type="ChEBI" id="CHEBI:43474"/>
        <dbReference type="ChEBI" id="CHEBI:456216"/>
    </reaction>
</comment>
<sequence>MTQERFRCVCFTLNNWTEEEKESLLNFQDKTYIIIGLEIGKENTPHLQGYLEFSKRKSMQQLKKINNRIHWEPRYGSQKQAVNYCKKDGNFIEAGEMKIQGERSDLKKYRDLVKKNNKLRELLDNENDIPNLQTIRICEKYLTYCEKARSWKPEVIWIHGASGLGKTRLAYELCKNEDIYVKDDTQWWDGYDNHKTIILDDFRGKNMAFTYLLKLLDRYEMRLQIKGGYRQCQANKIIITSINRSESSYRFTEEGEPYKQLQRRIDYEIHLKEEGDWLKILENTTILKSGQRSG</sequence>
<evidence type="ECO:0000313" key="26">
    <source>
        <dbReference type="Proteomes" id="UP000287602"/>
    </source>
</evidence>
<dbReference type="InterPro" id="IPR027417">
    <property type="entry name" value="P-loop_NTPase"/>
</dbReference>
<keyword evidence="15" id="KW-0378">Hydrolase</keyword>
<gene>
    <name evidence="25" type="primary">Rep</name>
</gene>
<keyword evidence="7" id="KW-1048">Host nucleus</keyword>
<evidence type="ECO:0000256" key="17">
    <source>
        <dbReference type="ARBA" id="ARBA00022840"/>
    </source>
</evidence>
<comment type="cofactor">
    <cofactor evidence="2">
        <name>Mg(2+)</name>
        <dbReference type="ChEBI" id="CHEBI:18420"/>
    </cofactor>
</comment>
<dbReference type="GO" id="GO:0046872">
    <property type="term" value="F:metal ion binding"/>
    <property type="evidence" value="ECO:0007669"/>
    <property type="project" value="UniProtKB-KW"/>
</dbReference>
<evidence type="ECO:0000256" key="5">
    <source>
        <dbReference type="ARBA" id="ARBA00011448"/>
    </source>
</evidence>
<dbReference type="Pfam" id="PF02407">
    <property type="entry name" value="Viral_Rep"/>
    <property type="match status" value="1"/>
</dbReference>
<dbReference type="GO" id="GO:0006260">
    <property type="term" value="P:DNA replication"/>
    <property type="evidence" value="ECO:0007669"/>
    <property type="project" value="UniProtKB-KW"/>
</dbReference>
<evidence type="ECO:0000256" key="18">
    <source>
        <dbReference type="ARBA" id="ARBA00023124"/>
    </source>
</evidence>
<keyword evidence="10" id="KW-0235">DNA replication</keyword>
<evidence type="ECO:0000256" key="9">
    <source>
        <dbReference type="ARBA" id="ARBA00022695"/>
    </source>
</evidence>
<dbReference type="GO" id="GO:0004519">
    <property type="term" value="F:endonuclease activity"/>
    <property type="evidence" value="ECO:0007669"/>
    <property type="project" value="UniProtKB-KW"/>
</dbReference>
<keyword evidence="8" id="KW-0808">Transferase</keyword>
<keyword evidence="9" id="KW-0548">Nucleotidyltransferase</keyword>
<evidence type="ECO:0000256" key="23">
    <source>
        <dbReference type="ARBA" id="ARBA00049360"/>
    </source>
</evidence>
<dbReference type="Gene3D" id="3.40.1310.20">
    <property type="match status" value="1"/>
</dbReference>
<dbReference type="Proteomes" id="UP000287602">
    <property type="component" value="Segment"/>
</dbReference>
<dbReference type="GO" id="GO:0016779">
    <property type="term" value="F:nucleotidyltransferase activity"/>
    <property type="evidence" value="ECO:0007669"/>
    <property type="project" value="UniProtKB-KW"/>
</dbReference>
<dbReference type="PROSITE" id="PS52020">
    <property type="entry name" value="CRESS_DNA_REP"/>
    <property type="match status" value="1"/>
</dbReference>
<evidence type="ECO:0000256" key="1">
    <source>
        <dbReference type="ARBA" id="ARBA00001936"/>
    </source>
</evidence>
<dbReference type="SUPFAM" id="SSF55464">
    <property type="entry name" value="Origin of replication-binding domain, RBD-like"/>
    <property type="match status" value="1"/>
</dbReference>
<proteinExistence type="inferred from homology"/>
<organism evidence="25 26">
    <name type="scientific">Circovirus sp</name>
    <dbReference type="NCBI Taxonomy" id="1964372"/>
    <lineage>
        <taxon>Viruses</taxon>
        <taxon>Monodnaviria</taxon>
        <taxon>Shotokuvirae</taxon>
        <taxon>Cressdnaviricota</taxon>
        <taxon>Arfiviricetes</taxon>
        <taxon>Cirlivirales</taxon>
        <taxon>Circoviridae</taxon>
        <taxon>Circovirus</taxon>
    </lineage>
</organism>
<keyword evidence="12" id="KW-0479">Metal-binding</keyword>
<dbReference type="GO" id="GO:0003724">
    <property type="term" value="F:RNA helicase activity"/>
    <property type="evidence" value="ECO:0007669"/>
    <property type="project" value="InterPro"/>
</dbReference>
<evidence type="ECO:0000313" key="25">
    <source>
        <dbReference type="EMBL" id="ARO38298.1"/>
    </source>
</evidence>
<evidence type="ECO:0000256" key="14">
    <source>
        <dbReference type="ARBA" id="ARBA00022759"/>
    </source>
</evidence>
<evidence type="ECO:0000256" key="19">
    <source>
        <dbReference type="ARBA" id="ARBA00023125"/>
    </source>
</evidence>
<dbReference type="GO" id="GO:0042025">
    <property type="term" value="C:host cell nucleus"/>
    <property type="evidence" value="ECO:0007669"/>
    <property type="project" value="UniProtKB-SubCell"/>
</dbReference>
<evidence type="ECO:0000256" key="6">
    <source>
        <dbReference type="ARBA" id="ARBA00014531"/>
    </source>
</evidence>
<evidence type="ECO:0000256" key="15">
    <source>
        <dbReference type="ARBA" id="ARBA00022801"/>
    </source>
</evidence>
<evidence type="ECO:0000256" key="16">
    <source>
        <dbReference type="ARBA" id="ARBA00022806"/>
    </source>
</evidence>
<comment type="subcellular location">
    <subcellularLocation>
        <location evidence="3">Host nucleus</location>
    </subcellularLocation>
</comment>
<keyword evidence="11" id="KW-0540">Nuclease</keyword>
<dbReference type="GO" id="GO:0003677">
    <property type="term" value="F:DNA binding"/>
    <property type="evidence" value="ECO:0007669"/>
    <property type="project" value="UniProtKB-KW"/>
</dbReference>
<feature type="domain" description="CRESS-DNA virus Rep endonuclease" evidence="24">
    <location>
        <begin position="3"/>
        <end position="97"/>
    </location>
</feature>
<dbReference type="GO" id="GO:0016787">
    <property type="term" value="F:hydrolase activity"/>
    <property type="evidence" value="ECO:0007669"/>
    <property type="project" value="UniProtKB-KW"/>
</dbReference>
<dbReference type="GO" id="GO:0003723">
    <property type="term" value="F:RNA binding"/>
    <property type="evidence" value="ECO:0007669"/>
    <property type="project" value="InterPro"/>
</dbReference>
<evidence type="ECO:0000256" key="13">
    <source>
        <dbReference type="ARBA" id="ARBA00022741"/>
    </source>
</evidence>
<keyword evidence="18" id="KW-0190">Covalent protein-DNA linkage</keyword>
<reference evidence="25 26" key="1">
    <citation type="submission" date="2016-12" db="EMBL/GenBank/DDBJ databases">
        <title>High diversity of replication-associated protein encoding circular DNA viruses in guano samples of European bats.</title>
        <authorList>
            <person name="Kemenesi G."/>
            <person name="Kurucz K."/>
            <person name="Zana B."/>
            <person name="Foldes F."/>
            <person name="Urban P."/>
            <person name="Vlaschenko A."/>
            <person name="Kravchenko K."/>
            <person name="Budinski I."/>
            <person name="Szodoray-Paradi F."/>
            <person name="Szodoray-Paradi A."/>
            <person name="Bucs S."/>
            <person name="Jere C."/>
            <person name="Csosz I."/>
            <person name="Estok P."/>
            <person name="Gorfol T."/>
            <person name="Boldogh S."/>
            <person name="Nemeth V."/>
            <person name="Banyai K."/>
            <person name="Jakab F."/>
        </authorList>
    </citation>
    <scope>NUCLEOTIDE SEQUENCE [LARGE SCALE GENOMIC DNA]</scope>
    <source>
        <strain evidence="25 26">Bb1/Hun/2013</strain>
    </source>
</reference>
<evidence type="ECO:0000256" key="12">
    <source>
        <dbReference type="ARBA" id="ARBA00022723"/>
    </source>
</evidence>
<dbReference type="SUPFAM" id="SSF52540">
    <property type="entry name" value="P-loop containing nucleoside triphosphate hydrolases"/>
    <property type="match status" value="1"/>
</dbReference>
<name>A0A2U3T960_9CIRC</name>
<evidence type="ECO:0000256" key="20">
    <source>
        <dbReference type="ARBA" id="ARBA00023268"/>
    </source>
</evidence>
<comment type="cofactor">
    <cofactor evidence="1">
        <name>Mn(2+)</name>
        <dbReference type="ChEBI" id="CHEBI:29035"/>
    </cofactor>
</comment>
<dbReference type="InterPro" id="IPR000605">
    <property type="entry name" value="Helicase_SF3_ssDNA/RNA_vir"/>
</dbReference>
<evidence type="ECO:0000256" key="2">
    <source>
        <dbReference type="ARBA" id="ARBA00001946"/>
    </source>
</evidence>
<dbReference type="EMBL" id="KY302869">
    <property type="protein sequence ID" value="ARO38298.1"/>
    <property type="molecule type" value="Genomic_DNA"/>
</dbReference>
<protein>
    <recommendedName>
        <fullName evidence="6">Replication-associated protein</fullName>
    </recommendedName>
    <alternativeName>
        <fullName evidence="21">ATP-dependent helicase Rep</fullName>
    </alternativeName>
    <alternativeName>
        <fullName evidence="22">RepP</fullName>
    </alternativeName>
</protein>
<keyword evidence="26" id="KW-1185">Reference proteome</keyword>
<evidence type="ECO:0000256" key="8">
    <source>
        <dbReference type="ARBA" id="ARBA00022679"/>
    </source>
</evidence>
<evidence type="ECO:0000256" key="3">
    <source>
        <dbReference type="ARBA" id="ARBA00004147"/>
    </source>
</evidence>
<dbReference type="InterPro" id="IPR049912">
    <property type="entry name" value="CRESS_DNA_REP"/>
</dbReference>
<comment type="subunit">
    <text evidence="5">Interacts with the capsid protein; this interaction relocates Rep into the nucleus.</text>
</comment>
<dbReference type="GO" id="GO:0005524">
    <property type="term" value="F:ATP binding"/>
    <property type="evidence" value="ECO:0007669"/>
    <property type="project" value="UniProtKB-KW"/>
</dbReference>